<dbReference type="AlphaFoldDB" id="A0A142BPA3"/>
<evidence type="ECO:0000256" key="3">
    <source>
        <dbReference type="ARBA" id="ARBA00022729"/>
    </source>
</evidence>
<feature type="domain" description="Solute-binding protein family 3/N-terminal" evidence="6">
    <location>
        <begin position="29"/>
        <end position="264"/>
    </location>
</feature>
<dbReference type="Pfam" id="PF00497">
    <property type="entry name" value="SBP_bac_3"/>
    <property type="match status" value="1"/>
</dbReference>
<dbReference type="InterPro" id="IPR018313">
    <property type="entry name" value="SBP_3_CS"/>
</dbReference>
<geneLocation type="plasmid" evidence="7">
    <name>pSinB</name>
</geneLocation>
<organism evidence="7">
    <name type="scientific">Sinorhizobium sp. M14</name>
    <dbReference type="NCBI Taxonomy" id="430451"/>
    <lineage>
        <taxon>Bacteria</taxon>
        <taxon>Pseudomonadati</taxon>
        <taxon>Pseudomonadota</taxon>
        <taxon>Alphaproteobacteria</taxon>
        <taxon>Hyphomicrobiales</taxon>
        <taxon>Rhizobiaceae</taxon>
        <taxon>Sinorhizobium/Ensifer group</taxon>
        <taxon>Sinorhizobium</taxon>
    </lineage>
</organism>
<dbReference type="EMBL" id="KU140623">
    <property type="protein sequence ID" value="AMP34911.1"/>
    <property type="molecule type" value="Genomic_DNA"/>
</dbReference>
<accession>A0A142BPA3</accession>
<gene>
    <name evidence="7" type="ORF">pSinB_045</name>
</gene>
<dbReference type="SUPFAM" id="SSF53850">
    <property type="entry name" value="Periplasmic binding protein-like II"/>
    <property type="match status" value="1"/>
</dbReference>
<dbReference type="InterPro" id="IPR001638">
    <property type="entry name" value="Solute-binding_3/MltF_N"/>
</dbReference>
<evidence type="ECO:0000256" key="2">
    <source>
        <dbReference type="ARBA" id="ARBA00010333"/>
    </source>
</evidence>
<evidence type="ECO:0000256" key="5">
    <source>
        <dbReference type="SAM" id="SignalP"/>
    </source>
</evidence>
<dbReference type="Gene3D" id="3.40.190.10">
    <property type="entry name" value="Periplasmic binding protein-like II"/>
    <property type="match status" value="2"/>
</dbReference>
<evidence type="ECO:0000259" key="6">
    <source>
        <dbReference type="SMART" id="SM00062"/>
    </source>
</evidence>
<dbReference type="GO" id="GO:0042597">
    <property type="term" value="C:periplasmic space"/>
    <property type="evidence" value="ECO:0007669"/>
    <property type="project" value="UniProtKB-SubCell"/>
</dbReference>
<dbReference type="PANTHER" id="PTHR35936:SF17">
    <property type="entry name" value="ARGININE-BINDING EXTRACELLULAR PROTEIN ARTP"/>
    <property type="match status" value="1"/>
</dbReference>
<name>A0A142BPA3_9HYPH</name>
<feature type="signal peptide" evidence="5">
    <location>
        <begin position="1"/>
        <end position="24"/>
    </location>
</feature>
<dbReference type="SMART" id="SM00062">
    <property type="entry name" value="PBPb"/>
    <property type="match status" value="1"/>
</dbReference>
<comment type="subcellular location">
    <subcellularLocation>
        <location evidence="1">Periplasm</location>
    </subcellularLocation>
</comment>
<feature type="chain" id="PRO_5007493309" evidence="5">
    <location>
        <begin position="25"/>
        <end position="276"/>
    </location>
</feature>
<comment type="similarity">
    <text evidence="2 4">Belongs to the bacterial solute-binding protein 3 family.</text>
</comment>
<protein>
    <submittedName>
        <fullName evidence="7">Histidine-binding periplasmic protein</fullName>
    </submittedName>
</protein>
<evidence type="ECO:0000313" key="7">
    <source>
        <dbReference type="EMBL" id="AMP34911.1"/>
    </source>
</evidence>
<keyword evidence="3 5" id="KW-0732">Signal</keyword>
<keyword evidence="7" id="KW-0614">Plasmid</keyword>
<dbReference type="PANTHER" id="PTHR35936">
    <property type="entry name" value="MEMBRANE-BOUND LYTIC MUREIN TRANSGLYCOSYLASE F"/>
    <property type="match status" value="1"/>
</dbReference>
<evidence type="ECO:0000256" key="4">
    <source>
        <dbReference type="RuleBase" id="RU003744"/>
    </source>
</evidence>
<evidence type="ECO:0000256" key="1">
    <source>
        <dbReference type="ARBA" id="ARBA00004418"/>
    </source>
</evidence>
<dbReference type="RefSeq" id="WP_158407886.1">
    <property type="nucleotide sequence ID" value="NZ_KU140623.1"/>
</dbReference>
<sequence>MKAKWTELVAALTLAALCATPVLAEDLPEVRIGTDGGYLPWTSMTPAGELTGFDIELARLVCQRMQRSCRFTAQPWEGQIPALEQGKYDILVGGISITPERQKRLAFTQSYGNLPINFAAAKNSGLNGKSSWTELKNALVGKTVGVQSGTQSQKFMDNELKGEVNVRLYDNQDSLNLDLLAGRIDAALAGRSPWIALTGSSQGETIEILSPNLDFEQFDYLGVGVGGLMRKDTTELRKAWDVALCQLKKDGEVTRISQQWFGFDISTKADPKICGE</sequence>
<reference evidence="7" key="1">
    <citation type="submission" date="2015-11" db="EMBL/GenBank/DDBJ databases">
        <title>Molecular characterization of pSinB plasmid of arsenite oxidizing, metalotolerant Sinorhizobium sp. M14 - insight into the heavy metal resistome of sinorhizobial extrachromosomal replicons.</title>
        <authorList>
            <person name="Romaniuk K."/>
            <person name="Decewicz P."/>
            <person name="Mielnicki S."/>
            <person name="Sklodowska A."/>
            <person name="Dziewit L."/>
            <person name="Drewniak L."/>
        </authorList>
    </citation>
    <scope>NUCLEOTIDE SEQUENCE</scope>
    <source>
        <strain evidence="7">M14</strain>
        <plasmid evidence="7">pSinB</plasmid>
    </source>
</reference>
<proteinExistence type="inferred from homology"/>
<dbReference type="PROSITE" id="PS01039">
    <property type="entry name" value="SBP_BACTERIAL_3"/>
    <property type="match status" value="1"/>
</dbReference>